<evidence type="ECO:0000313" key="4">
    <source>
        <dbReference type="Proteomes" id="UP000078595"/>
    </source>
</evidence>
<dbReference type="EMBL" id="KI894036">
    <property type="protein sequence ID" value="OBR81830.1"/>
    <property type="molecule type" value="Genomic_DNA"/>
</dbReference>
<organism evidence="2">
    <name type="scientific">Kwoniella dejecticola CBS 10117</name>
    <dbReference type="NCBI Taxonomy" id="1296121"/>
    <lineage>
        <taxon>Eukaryota</taxon>
        <taxon>Fungi</taxon>
        <taxon>Dikarya</taxon>
        <taxon>Basidiomycota</taxon>
        <taxon>Agaricomycotina</taxon>
        <taxon>Tremellomycetes</taxon>
        <taxon>Tremellales</taxon>
        <taxon>Cryptococcaceae</taxon>
        <taxon>Kwoniella</taxon>
    </lineage>
</organism>
<proteinExistence type="predicted"/>
<protein>
    <submittedName>
        <fullName evidence="2">Uncharacterized protein</fullName>
    </submittedName>
</protein>
<dbReference type="Proteomes" id="UP000078595">
    <property type="component" value="Chromosome 10"/>
</dbReference>
<sequence length="147" mass="16545">MCRELRTSLFPDTEQIADLLDPSTAAGPKARTLILDIRRTEWQRAANDEGHAKTDDGETSSQSSMSRPRRPSMHGRQDSTQSNYNITSEEEYANTTRDIEGEQSRQSERKKRVVALIALSAMLSENAESLARESRQWSDLLEGAKAF</sequence>
<evidence type="ECO:0000256" key="1">
    <source>
        <dbReference type="SAM" id="MobiDB-lite"/>
    </source>
</evidence>
<evidence type="ECO:0000313" key="2">
    <source>
        <dbReference type="EMBL" id="OBR81830.1"/>
    </source>
</evidence>
<dbReference type="GeneID" id="28971439"/>
<dbReference type="EMBL" id="CP144539">
    <property type="protein sequence ID" value="WWC65121.1"/>
    <property type="molecule type" value="Genomic_DNA"/>
</dbReference>
<keyword evidence="4" id="KW-1185">Reference proteome</keyword>
<reference evidence="2" key="1">
    <citation type="submission" date="2013-07" db="EMBL/GenBank/DDBJ databases">
        <title>The Genome Sequence of Cryptococcus dejecticola CBS10117.</title>
        <authorList>
            <consortium name="The Broad Institute Genome Sequencing Platform"/>
            <person name="Cuomo C."/>
            <person name="Litvintseva A."/>
            <person name="Chen Y."/>
            <person name="Heitman J."/>
            <person name="Sun S."/>
            <person name="Springer D."/>
            <person name="Dromer F."/>
            <person name="Young S.K."/>
            <person name="Zeng Q."/>
            <person name="Gargeya S."/>
            <person name="Fitzgerald M."/>
            <person name="Abouelleil A."/>
            <person name="Alvarado L."/>
            <person name="Berlin A.M."/>
            <person name="Chapman S.B."/>
            <person name="Dewar J."/>
            <person name="Goldberg J."/>
            <person name="Griggs A."/>
            <person name="Gujja S."/>
            <person name="Hansen M."/>
            <person name="Howarth C."/>
            <person name="Imamovic A."/>
            <person name="Larimer J."/>
            <person name="McCowan C."/>
            <person name="Murphy C."/>
            <person name="Pearson M."/>
            <person name="Priest M."/>
            <person name="Roberts A."/>
            <person name="Saif S."/>
            <person name="Shea T."/>
            <person name="Sykes S."/>
            <person name="Wortman J."/>
            <person name="Nusbaum C."/>
            <person name="Birren B."/>
        </authorList>
    </citation>
    <scope>NUCLEOTIDE SEQUENCE [LARGE SCALE GENOMIC DNA]</scope>
    <source>
        <strain evidence="2">CBS 10117</strain>
    </source>
</reference>
<feature type="compositionally biased region" description="Basic and acidic residues" evidence="1">
    <location>
        <begin position="97"/>
        <end position="107"/>
    </location>
</feature>
<dbReference type="AlphaFoldDB" id="A0A1A5ZVJ5"/>
<dbReference type="VEuPathDB" id="FungiDB:I303_07740"/>
<name>A0A1A5ZVJ5_9TREE</name>
<feature type="region of interest" description="Disordered" evidence="1">
    <location>
        <begin position="44"/>
        <end position="110"/>
    </location>
</feature>
<reference evidence="3" key="3">
    <citation type="submission" date="2024-02" db="EMBL/GenBank/DDBJ databases">
        <title>Comparative genomics of Cryptococcus and Kwoniella reveals pathogenesis evolution and contrasting modes of karyotype evolution via chromosome fusion or intercentromeric recombination.</title>
        <authorList>
            <person name="Coelho M.A."/>
            <person name="David-Palma M."/>
            <person name="Shea T."/>
            <person name="Bowers K."/>
            <person name="McGinley-Smith S."/>
            <person name="Mohammad A.W."/>
            <person name="Gnirke A."/>
            <person name="Yurkov A.M."/>
            <person name="Nowrousian M."/>
            <person name="Sun S."/>
            <person name="Cuomo C.A."/>
            <person name="Heitman J."/>
        </authorList>
    </citation>
    <scope>NUCLEOTIDE SEQUENCE</scope>
    <source>
        <strain evidence="3">CBS 10117</strain>
    </source>
</reference>
<feature type="compositionally biased region" description="Basic and acidic residues" evidence="1">
    <location>
        <begin position="44"/>
        <end position="56"/>
    </location>
</feature>
<accession>A0A1A5ZVJ5</accession>
<feature type="compositionally biased region" description="Polar residues" evidence="1">
    <location>
        <begin position="78"/>
        <end position="87"/>
    </location>
</feature>
<dbReference type="RefSeq" id="XP_018259672.1">
    <property type="nucleotide sequence ID" value="XM_018411004.1"/>
</dbReference>
<dbReference type="KEGG" id="kdj:28971439"/>
<gene>
    <name evidence="2" type="ORF">I303_07740</name>
    <name evidence="3" type="ORF">I303_107735</name>
</gene>
<evidence type="ECO:0000313" key="3">
    <source>
        <dbReference type="EMBL" id="WWC65121.1"/>
    </source>
</evidence>
<reference evidence="3" key="2">
    <citation type="submission" date="2013-07" db="EMBL/GenBank/DDBJ databases">
        <authorList>
            <consortium name="The Broad Institute Genome Sequencing Platform"/>
            <person name="Cuomo C."/>
            <person name="Litvintseva A."/>
            <person name="Chen Y."/>
            <person name="Heitman J."/>
            <person name="Sun S."/>
            <person name="Springer D."/>
            <person name="Dromer F."/>
            <person name="Young S.K."/>
            <person name="Zeng Q."/>
            <person name="Gargeya S."/>
            <person name="Fitzgerald M."/>
            <person name="Abouelleil A."/>
            <person name="Alvarado L."/>
            <person name="Berlin A.M."/>
            <person name="Chapman S.B."/>
            <person name="Dewar J."/>
            <person name="Goldberg J."/>
            <person name="Griggs A."/>
            <person name="Gujja S."/>
            <person name="Hansen M."/>
            <person name="Howarth C."/>
            <person name="Imamovic A."/>
            <person name="Larimer J."/>
            <person name="McCowan C."/>
            <person name="Murphy C."/>
            <person name="Pearson M."/>
            <person name="Priest M."/>
            <person name="Roberts A."/>
            <person name="Saif S."/>
            <person name="Shea T."/>
            <person name="Sykes S."/>
            <person name="Wortman J."/>
            <person name="Nusbaum C."/>
            <person name="Birren B."/>
        </authorList>
    </citation>
    <scope>NUCLEOTIDE SEQUENCE</scope>
    <source>
        <strain evidence="3">CBS 10117</strain>
    </source>
</reference>